<dbReference type="Pfam" id="PF04452">
    <property type="entry name" value="Methyltrans_RNA"/>
    <property type="match status" value="1"/>
</dbReference>
<dbReference type="PIRSF" id="PIRSF015601">
    <property type="entry name" value="MTase_slr0722"/>
    <property type="match status" value="1"/>
</dbReference>
<protein>
    <recommendedName>
        <fullName evidence="4 12">Ribosomal RNA small subunit methyltransferase E</fullName>
        <ecNumber evidence="3 12">2.1.1.193</ecNumber>
    </recommendedName>
</protein>
<dbReference type="Proteomes" id="UP000216871">
    <property type="component" value="Unassembled WGS sequence"/>
</dbReference>
<keyword evidence="16" id="KW-1185">Reference proteome</keyword>
<dbReference type="InterPro" id="IPR029028">
    <property type="entry name" value="Alpha/beta_knot_MTases"/>
</dbReference>
<dbReference type="Pfam" id="PF20260">
    <property type="entry name" value="PUA_4"/>
    <property type="match status" value="1"/>
</dbReference>
<dbReference type="SUPFAM" id="SSF88697">
    <property type="entry name" value="PUA domain-like"/>
    <property type="match status" value="1"/>
</dbReference>
<accession>A0A261FDZ3</accession>
<dbReference type="SUPFAM" id="SSF75217">
    <property type="entry name" value="alpha/beta knot"/>
    <property type="match status" value="1"/>
</dbReference>
<dbReference type="InterPro" id="IPR046886">
    <property type="entry name" value="RsmE_MTase_dom"/>
</dbReference>
<keyword evidence="9 12" id="KW-0949">S-adenosyl-L-methionine</keyword>
<dbReference type="GO" id="GO:0070475">
    <property type="term" value="P:rRNA base methylation"/>
    <property type="evidence" value="ECO:0007669"/>
    <property type="project" value="TreeGrafter"/>
</dbReference>
<dbReference type="InterPro" id="IPR006700">
    <property type="entry name" value="RsmE"/>
</dbReference>
<keyword evidence="8 12" id="KW-0808">Transferase</keyword>
<proteinExistence type="inferred from homology"/>
<comment type="catalytic activity">
    <reaction evidence="11 12">
        <text>uridine(1498) in 16S rRNA + S-adenosyl-L-methionine = N(3)-methyluridine(1498) in 16S rRNA + S-adenosyl-L-homocysteine + H(+)</text>
        <dbReference type="Rhea" id="RHEA:42920"/>
        <dbReference type="Rhea" id="RHEA-COMP:10283"/>
        <dbReference type="Rhea" id="RHEA-COMP:10284"/>
        <dbReference type="ChEBI" id="CHEBI:15378"/>
        <dbReference type="ChEBI" id="CHEBI:57856"/>
        <dbReference type="ChEBI" id="CHEBI:59789"/>
        <dbReference type="ChEBI" id="CHEBI:65315"/>
        <dbReference type="ChEBI" id="CHEBI:74502"/>
        <dbReference type="EC" id="2.1.1.193"/>
    </reaction>
</comment>
<evidence type="ECO:0000256" key="4">
    <source>
        <dbReference type="ARBA" id="ARBA00013673"/>
    </source>
</evidence>
<keyword evidence="6 12" id="KW-0698">rRNA processing</keyword>
<feature type="domain" description="Ribosomal RNA small subunit methyltransferase E PUA-like" evidence="14">
    <location>
        <begin position="32"/>
        <end position="75"/>
    </location>
</feature>
<dbReference type="GO" id="GO:0005737">
    <property type="term" value="C:cytoplasm"/>
    <property type="evidence" value="ECO:0007669"/>
    <property type="project" value="UniProtKB-SubCell"/>
</dbReference>
<evidence type="ECO:0000256" key="5">
    <source>
        <dbReference type="ARBA" id="ARBA00022490"/>
    </source>
</evidence>
<evidence type="ECO:0000256" key="9">
    <source>
        <dbReference type="ARBA" id="ARBA00022691"/>
    </source>
</evidence>
<dbReference type="GO" id="GO:0070042">
    <property type="term" value="F:rRNA (uridine-N3-)-methyltransferase activity"/>
    <property type="evidence" value="ECO:0007669"/>
    <property type="project" value="TreeGrafter"/>
</dbReference>
<evidence type="ECO:0000256" key="7">
    <source>
        <dbReference type="ARBA" id="ARBA00022603"/>
    </source>
</evidence>
<dbReference type="Gene3D" id="2.40.240.20">
    <property type="entry name" value="Hypothetical PUA domain-like, domain 1"/>
    <property type="match status" value="1"/>
</dbReference>
<dbReference type="InterPro" id="IPR046887">
    <property type="entry name" value="RsmE_PUA-like"/>
</dbReference>
<evidence type="ECO:0000256" key="3">
    <source>
        <dbReference type="ARBA" id="ARBA00012328"/>
    </source>
</evidence>
<dbReference type="EC" id="2.1.1.193" evidence="3 12"/>
<evidence type="ECO:0000256" key="8">
    <source>
        <dbReference type="ARBA" id="ARBA00022679"/>
    </source>
</evidence>
<gene>
    <name evidence="15" type="ORF">BMYO_2066</name>
</gene>
<organism evidence="15 16">
    <name type="scientific">Bifidobacterium myosotis</name>
    <dbReference type="NCBI Taxonomy" id="1630166"/>
    <lineage>
        <taxon>Bacteria</taxon>
        <taxon>Bacillati</taxon>
        <taxon>Actinomycetota</taxon>
        <taxon>Actinomycetes</taxon>
        <taxon>Bifidobacteriales</taxon>
        <taxon>Bifidobacteriaceae</taxon>
        <taxon>Bifidobacterium</taxon>
    </lineage>
</organism>
<dbReference type="EMBL" id="MWWW01000031">
    <property type="protein sequence ID" value="OZG57193.1"/>
    <property type="molecule type" value="Genomic_DNA"/>
</dbReference>
<dbReference type="InterPro" id="IPR029026">
    <property type="entry name" value="tRNA_m1G_MTases_N"/>
</dbReference>
<dbReference type="InterPro" id="IPR015947">
    <property type="entry name" value="PUA-like_sf"/>
</dbReference>
<evidence type="ECO:0000256" key="2">
    <source>
        <dbReference type="ARBA" id="ARBA00005528"/>
    </source>
</evidence>
<dbReference type="RefSeq" id="WP_094668465.1">
    <property type="nucleotide sequence ID" value="NZ_MWWW01000031.1"/>
</dbReference>
<comment type="subcellular location">
    <subcellularLocation>
        <location evidence="1 12">Cytoplasm</location>
    </subcellularLocation>
</comment>
<keyword evidence="7 12" id="KW-0489">Methyltransferase</keyword>
<evidence type="ECO:0000256" key="12">
    <source>
        <dbReference type="PIRNR" id="PIRNR015601"/>
    </source>
</evidence>
<dbReference type="PANTHER" id="PTHR30027">
    <property type="entry name" value="RIBOSOMAL RNA SMALL SUBUNIT METHYLTRANSFERASE E"/>
    <property type="match status" value="1"/>
</dbReference>
<evidence type="ECO:0000256" key="11">
    <source>
        <dbReference type="ARBA" id="ARBA00047944"/>
    </source>
</evidence>
<dbReference type="NCBIfam" id="TIGR00046">
    <property type="entry name" value="RsmE family RNA methyltransferase"/>
    <property type="match status" value="1"/>
</dbReference>
<sequence length="265" mass="28607">MTDALFLFDPQVDDVPVNSDELHTGWKLTLPAHIKRHAVQAMRLKAGDSLQLSDGRGLRIRAVMADPEAGLAEVIEVGREPAPQTRLALIQALAKTGHDEQAIDMATQIGVDEVVPWQADRSIAKWKAGRTDKKWGAVLDAATEQSRRAFRPELGECVSSKQIVAICRRACVHGDLVVVLHQDATDTWAGVEEKVGRLIDRTLEDGRPRTVSVVVGPEGGISEQEVADFTAAGAVSCVLGRNILRAATAGPVALSLLSRTLGRYE</sequence>
<keyword evidence="5 12" id="KW-0963">Cytoplasm</keyword>
<evidence type="ECO:0000259" key="13">
    <source>
        <dbReference type="Pfam" id="PF04452"/>
    </source>
</evidence>
<comment type="caution">
    <text evidence="15">The sequence shown here is derived from an EMBL/GenBank/DDBJ whole genome shotgun (WGS) entry which is preliminary data.</text>
</comment>
<dbReference type="CDD" id="cd18084">
    <property type="entry name" value="RsmE-like"/>
    <property type="match status" value="1"/>
</dbReference>
<dbReference type="AlphaFoldDB" id="A0A261FDZ3"/>
<evidence type="ECO:0000256" key="10">
    <source>
        <dbReference type="ARBA" id="ARBA00025699"/>
    </source>
</evidence>
<evidence type="ECO:0000259" key="14">
    <source>
        <dbReference type="Pfam" id="PF20260"/>
    </source>
</evidence>
<dbReference type="NCBIfam" id="NF008693">
    <property type="entry name" value="PRK11713.2-3"/>
    <property type="match status" value="1"/>
</dbReference>
<reference evidence="15 16" key="1">
    <citation type="journal article" date="2017" name="BMC Genomics">
        <title>Comparative genomic and phylogenomic analyses of the Bifidobacteriaceae family.</title>
        <authorList>
            <person name="Lugli G.A."/>
            <person name="Milani C."/>
            <person name="Turroni F."/>
            <person name="Duranti S."/>
            <person name="Mancabelli L."/>
            <person name="Mangifesta M."/>
            <person name="Ferrario C."/>
            <person name="Modesto M."/>
            <person name="Mattarelli P."/>
            <person name="Jiri K."/>
            <person name="van Sinderen D."/>
            <person name="Ventura M."/>
        </authorList>
    </citation>
    <scope>NUCLEOTIDE SEQUENCE [LARGE SCALE GENOMIC DNA]</scope>
    <source>
        <strain evidence="15 16">DSM 100196</strain>
    </source>
</reference>
<dbReference type="Gene3D" id="3.40.1280.10">
    <property type="match status" value="1"/>
</dbReference>
<evidence type="ECO:0000313" key="15">
    <source>
        <dbReference type="EMBL" id="OZG57193.1"/>
    </source>
</evidence>
<evidence type="ECO:0000256" key="1">
    <source>
        <dbReference type="ARBA" id="ARBA00004496"/>
    </source>
</evidence>
<comment type="function">
    <text evidence="10 12">Specifically methylates the N3 position of the uracil ring of uridine 1498 (m3U1498) in 16S rRNA. Acts on the fully assembled 30S ribosomal subunit.</text>
</comment>
<evidence type="ECO:0000256" key="6">
    <source>
        <dbReference type="ARBA" id="ARBA00022552"/>
    </source>
</evidence>
<dbReference type="PANTHER" id="PTHR30027:SF3">
    <property type="entry name" value="16S RRNA (URACIL(1498)-N(3))-METHYLTRANSFERASE"/>
    <property type="match status" value="1"/>
</dbReference>
<evidence type="ECO:0000313" key="16">
    <source>
        <dbReference type="Proteomes" id="UP000216871"/>
    </source>
</evidence>
<feature type="domain" description="Ribosomal RNA small subunit methyltransferase E methyltransferase" evidence="13">
    <location>
        <begin position="83"/>
        <end position="257"/>
    </location>
</feature>
<comment type="similarity">
    <text evidence="2 12">Belongs to the RNA methyltransferase RsmE family.</text>
</comment>
<dbReference type="OrthoDB" id="9808126at2"/>
<name>A0A261FDZ3_9BIFI</name>